<protein>
    <submittedName>
        <fullName evidence="2">Putative secreted protein</fullName>
    </submittedName>
</protein>
<name>A0A2M4DEN8_ANODA</name>
<accession>A0A2M4DEN8</accession>
<proteinExistence type="predicted"/>
<feature type="signal peptide" evidence="1">
    <location>
        <begin position="1"/>
        <end position="23"/>
    </location>
</feature>
<organism evidence="2">
    <name type="scientific">Anopheles darlingi</name>
    <name type="common">Mosquito</name>
    <dbReference type="NCBI Taxonomy" id="43151"/>
    <lineage>
        <taxon>Eukaryota</taxon>
        <taxon>Metazoa</taxon>
        <taxon>Ecdysozoa</taxon>
        <taxon>Arthropoda</taxon>
        <taxon>Hexapoda</taxon>
        <taxon>Insecta</taxon>
        <taxon>Pterygota</taxon>
        <taxon>Neoptera</taxon>
        <taxon>Endopterygota</taxon>
        <taxon>Diptera</taxon>
        <taxon>Nematocera</taxon>
        <taxon>Culicoidea</taxon>
        <taxon>Culicidae</taxon>
        <taxon>Anophelinae</taxon>
        <taxon>Anopheles</taxon>
    </lineage>
</organism>
<evidence type="ECO:0000313" key="2">
    <source>
        <dbReference type="EMBL" id="MBW75959.1"/>
    </source>
</evidence>
<dbReference type="EMBL" id="GGFL01011781">
    <property type="protein sequence ID" value="MBW75959.1"/>
    <property type="molecule type" value="Transcribed_RNA"/>
</dbReference>
<dbReference type="AlphaFoldDB" id="A0A2M4DEN8"/>
<evidence type="ECO:0000256" key="1">
    <source>
        <dbReference type="SAM" id="SignalP"/>
    </source>
</evidence>
<feature type="chain" id="PRO_5014837641" evidence="1">
    <location>
        <begin position="24"/>
        <end position="80"/>
    </location>
</feature>
<sequence>MISRSSVILACCLSMFVCRSVKSGSASKPCPLAIVVSAGCFHTQRGDGRFLSNLDNLNINITSLKRKQSFHETKKRKTPC</sequence>
<keyword evidence="1" id="KW-0732">Signal</keyword>
<reference evidence="2" key="1">
    <citation type="submission" date="2018-01" db="EMBL/GenBank/DDBJ databases">
        <title>An insight into the sialome of Amazonian anophelines.</title>
        <authorList>
            <person name="Ribeiro J.M."/>
            <person name="Scarpassa V."/>
            <person name="Calvo E."/>
        </authorList>
    </citation>
    <scope>NUCLEOTIDE SEQUENCE</scope>
</reference>